<dbReference type="Proteomes" id="UP000887116">
    <property type="component" value="Unassembled WGS sequence"/>
</dbReference>
<protein>
    <submittedName>
        <fullName evidence="1">Uncharacterized protein</fullName>
    </submittedName>
</protein>
<evidence type="ECO:0000313" key="1">
    <source>
        <dbReference type="EMBL" id="GFQ97297.1"/>
    </source>
</evidence>
<accession>A0A8X6G6E6</accession>
<gene>
    <name evidence="1" type="primary">NCL1_16140</name>
    <name evidence="1" type="ORF">TNCT_294981</name>
</gene>
<reference evidence="1" key="1">
    <citation type="submission" date="2020-07" db="EMBL/GenBank/DDBJ databases">
        <title>Multicomponent nature underlies the extraordinary mechanical properties of spider dragline silk.</title>
        <authorList>
            <person name="Kono N."/>
            <person name="Nakamura H."/>
            <person name="Mori M."/>
            <person name="Yoshida Y."/>
            <person name="Ohtoshi R."/>
            <person name="Malay A.D."/>
            <person name="Moran D.A.P."/>
            <person name="Tomita M."/>
            <person name="Numata K."/>
            <person name="Arakawa K."/>
        </authorList>
    </citation>
    <scope>NUCLEOTIDE SEQUENCE</scope>
</reference>
<organism evidence="1 2">
    <name type="scientific">Trichonephila clavata</name>
    <name type="common">Joro spider</name>
    <name type="synonym">Nephila clavata</name>
    <dbReference type="NCBI Taxonomy" id="2740835"/>
    <lineage>
        <taxon>Eukaryota</taxon>
        <taxon>Metazoa</taxon>
        <taxon>Ecdysozoa</taxon>
        <taxon>Arthropoda</taxon>
        <taxon>Chelicerata</taxon>
        <taxon>Arachnida</taxon>
        <taxon>Araneae</taxon>
        <taxon>Araneomorphae</taxon>
        <taxon>Entelegynae</taxon>
        <taxon>Araneoidea</taxon>
        <taxon>Nephilidae</taxon>
        <taxon>Trichonephila</taxon>
    </lineage>
</organism>
<proteinExistence type="predicted"/>
<dbReference type="OrthoDB" id="6427621at2759"/>
<dbReference type="EMBL" id="BMAO01014810">
    <property type="protein sequence ID" value="GFQ97297.1"/>
    <property type="molecule type" value="Genomic_DNA"/>
</dbReference>
<comment type="caution">
    <text evidence="1">The sequence shown here is derived from an EMBL/GenBank/DDBJ whole genome shotgun (WGS) entry which is preliminary data.</text>
</comment>
<dbReference type="AlphaFoldDB" id="A0A8X6G6E6"/>
<name>A0A8X6G6E6_TRICU</name>
<keyword evidence="2" id="KW-1185">Reference proteome</keyword>
<sequence length="88" mass="10356">MRQNWKISLTSRVSARSWRIGLDRDISDELHKSAVVELKLSLGHDCLEDHLHRIGIFESSKYPLCKKDEVMDRNHLCWDARFCTETPM</sequence>
<evidence type="ECO:0000313" key="2">
    <source>
        <dbReference type="Proteomes" id="UP000887116"/>
    </source>
</evidence>